<accession>A0A8X6GMU8</accession>
<evidence type="ECO:0000313" key="2">
    <source>
        <dbReference type="Proteomes" id="UP000887116"/>
    </source>
</evidence>
<reference evidence="1" key="1">
    <citation type="submission" date="2020-07" db="EMBL/GenBank/DDBJ databases">
        <title>Multicomponent nature underlies the extraordinary mechanical properties of spider dragline silk.</title>
        <authorList>
            <person name="Kono N."/>
            <person name="Nakamura H."/>
            <person name="Mori M."/>
            <person name="Yoshida Y."/>
            <person name="Ohtoshi R."/>
            <person name="Malay A.D."/>
            <person name="Moran D.A.P."/>
            <person name="Tomita M."/>
            <person name="Numata K."/>
            <person name="Arakawa K."/>
        </authorList>
    </citation>
    <scope>NUCLEOTIDE SEQUENCE</scope>
</reference>
<proteinExistence type="predicted"/>
<gene>
    <name evidence="1" type="ORF">TNCT_251621</name>
</gene>
<organism evidence="1 2">
    <name type="scientific">Trichonephila clavata</name>
    <name type="common">Joro spider</name>
    <name type="synonym">Nephila clavata</name>
    <dbReference type="NCBI Taxonomy" id="2740835"/>
    <lineage>
        <taxon>Eukaryota</taxon>
        <taxon>Metazoa</taxon>
        <taxon>Ecdysozoa</taxon>
        <taxon>Arthropoda</taxon>
        <taxon>Chelicerata</taxon>
        <taxon>Arachnida</taxon>
        <taxon>Araneae</taxon>
        <taxon>Araneomorphae</taxon>
        <taxon>Entelegynae</taxon>
        <taxon>Araneoidea</taxon>
        <taxon>Nephilidae</taxon>
        <taxon>Trichonephila</taxon>
    </lineage>
</organism>
<protein>
    <submittedName>
        <fullName evidence="1">Uncharacterized protein</fullName>
    </submittedName>
</protein>
<name>A0A8X6GMU8_TRICU</name>
<comment type="caution">
    <text evidence="1">The sequence shown here is derived from an EMBL/GenBank/DDBJ whole genome shotgun (WGS) entry which is preliminary data.</text>
</comment>
<dbReference type="EMBL" id="BMAO01035682">
    <property type="protein sequence ID" value="GFR05240.1"/>
    <property type="molecule type" value="Genomic_DNA"/>
</dbReference>
<keyword evidence="2" id="KW-1185">Reference proteome</keyword>
<dbReference type="Proteomes" id="UP000887116">
    <property type="component" value="Unassembled WGS sequence"/>
</dbReference>
<dbReference type="AlphaFoldDB" id="A0A8X6GMU8"/>
<evidence type="ECO:0000313" key="1">
    <source>
        <dbReference type="EMBL" id="GFR05240.1"/>
    </source>
</evidence>
<sequence>MLSSLPTATISDIIHNRPRLLKRPSIWKSVLSGSIIPSTTPPICDCLSNDIRCRRQHSKMIDTPLFEHSGDSQDLRQFWPIRDHNQKSEFRDLFFFCLSTKRVSF</sequence>